<dbReference type="PROSITE" id="PS51118">
    <property type="entry name" value="HTH_HXLR"/>
    <property type="match status" value="1"/>
</dbReference>
<evidence type="ECO:0000259" key="4">
    <source>
        <dbReference type="PROSITE" id="PS51118"/>
    </source>
</evidence>
<dbReference type="InterPro" id="IPR036390">
    <property type="entry name" value="WH_DNA-bd_sf"/>
</dbReference>
<dbReference type="RefSeq" id="WP_339968440.1">
    <property type="nucleotide sequence ID" value="NZ_JAWMWG010000001.1"/>
</dbReference>
<keyword evidence="1" id="KW-0805">Transcription regulation</keyword>
<name>A0ABU8SG06_9LACO</name>
<comment type="caution">
    <text evidence="5">The sequence shown here is derived from an EMBL/GenBank/DDBJ whole genome shotgun (WGS) entry which is preliminary data.</text>
</comment>
<evidence type="ECO:0000256" key="3">
    <source>
        <dbReference type="ARBA" id="ARBA00023163"/>
    </source>
</evidence>
<evidence type="ECO:0000256" key="1">
    <source>
        <dbReference type="ARBA" id="ARBA00023015"/>
    </source>
</evidence>
<proteinExistence type="predicted"/>
<dbReference type="Gene3D" id="1.10.10.10">
    <property type="entry name" value="Winged helix-like DNA-binding domain superfamily/Winged helix DNA-binding domain"/>
    <property type="match status" value="1"/>
</dbReference>
<dbReference type="InterPro" id="IPR036388">
    <property type="entry name" value="WH-like_DNA-bd_sf"/>
</dbReference>
<evidence type="ECO:0000313" key="5">
    <source>
        <dbReference type="EMBL" id="MEJ6347853.1"/>
    </source>
</evidence>
<dbReference type="PANTHER" id="PTHR33204:SF38">
    <property type="entry name" value="HTH-TYPE TRANSCRIPTIONAL ACTIVATOR HXLR"/>
    <property type="match status" value="1"/>
</dbReference>
<accession>A0ABU8SG06</accession>
<dbReference type="Pfam" id="PF01638">
    <property type="entry name" value="HxlR"/>
    <property type="match status" value="1"/>
</dbReference>
<organism evidence="5 6">
    <name type="scientific">Holzapfeliella saturejae</name>
    <dbReference type="NCBI Taxonomy" id="3082953"/>
    <lineage>
        <taxon>Bacteria</taxon>
        <taxon>Bacillati</taxon>
        <taxon>Bacillota</taxon>
        <taxon>Bacilli</taxon>
        <taxon>Lactobacillales</taxon>
        <taxon>Lactobacillaceae</taxon>
        <taxon>Holzapfeliella</taxon>
    </lineage>
</organism>
<reference evidence="5 6" key="1">
    <citation type="submission" date="2023-10" db="EMBL/GenBank/DDBJ databases">
        <title>Holzapfeliella saturejae sp. nov. isolated from Satureja montana flowers.</title>
        <authorList>
            <person name="Alcantara C."/>
            <person name="Zuniga M."/>
            <person name="Landete J.M."/>
            <person name="Monedero V."/>
        </authorList>
    </citation>
    <scope>NUCLEOTIDE SEQUENCE [LARGE SCALE GENOMIC DNA]</scope>
    <source>
        <strain evidence="5 6">He02</strain>
    </source>
</reference>
<dbReference type="Proteomes" id="UP001377804">
    <property type="component" value="Unassembled WGS sequence"/>
</dbReference>
<dbReference type="PANTHER" id="PTHR33204">
    <property type="entry name" value="TRANSCRIPTIONAL REGULATOR, MARR FAMILY"/>
    <property type="match status" value="1"/>
</dbReference>
<keyword evidence="6" id="KW-1185">Reference proteome</keyword>
<dbReference type="SUPFAM" id="SSF46785">
    <property type="entry name" value="Winged helix' DNA-binding domain"/>
    <property type="match status" value="1"/>
</dbReference>
<keyword evidence="2" id="KW-0238">DNA-binding</keyword>
<dbReference type="EMBL" id="JAWMWG010000001">
    <property type="protein sequence ID" value="MEJ6347853.1"/>
    <property type="molecule type" value="Genomic_DNA"/>
</dbReference>
<protein>
    <submittedName>
        <fullName evidence="5">Helix-turn-helix domain-containing protein</fullName>
    </submittedName>
</protein>
<gene>
    <name evidence="5" type="ORF">R4Y45_01245</name>
</gene>
<dbReference type="InterPro" id="IPR002577">
    <property type="entry name" value="HTH_HxlR"/>
</dbReference>
<evidence type="ECO:0000256" key="2">
    <source>
        <dbReference type="ARBA" id="ARBA00023125"/>
    </source>
</evidence>
<feature type="domain" description="HTH hxlR-type" evidence="4">
    <location>
        <begin position="20"/>
        <end position="120"/>
    </location>
</feature>
<evidence type="ECO:0000313" key="6">
    <source>
        <dbReference type="Proteomes" id="UP001377804"/>
    </source>
</evidence>
<keyword evidence="3" id="KW-0804">Transcription</keyword>
<sequence>MEEDIRQKVKERIQSGDFDCAKELTMSMFMGKHKLFILWELRKGNPIHFNEFTRLIPNVSRKVLTNQLNELIQDNMIKKRDYDEGNVKRVSYELTATGQTIIPILEAMYQWGENRIEELKINPHYQTNSSENKGVTSK</sequence>